<reference evidence="1 2" key="1">
    <citation type="journal article" date="2015" name="Stand. Genomic Sci.">
        <title>Genomic Encyclopedia of Bacterial and Archaeal Type Strains, Phase III: the genomes of soil and plant-associated and newly described type strains.</title>
        <authorList>
            <person name="Whitman W.B."/>
            <person name="Woyke T."/>
            <person name="Klenk H.P."/>
            <person name="Zhou Y."/>
            <person name="Lilburn T.G."/>
            <person name="Beck B.J."/>
            <person name="De Vos P."/>
            <person name="Vandamme P."/>
            <person name="Eisen J.A."/>
            <person name="Garrity G."/>
            <person name="Hugenholtz P."/>
            <person name="Kyrpides N.C."/>
        </authorList>
    </citation>
    <scope>NUCLEOTIDE SEQUENCE [LARGE SCALE GENOMIC DNA]</scope>
    <source>
        <strain evidence="1 2">RF6</strain>
    </source>
</reference>
<protein>
    <submittedName>
        <fullName evidence="1">Uncharacterized protein</fullName>
    </submittedName>
</protein>
<dbReference type="OrthoDB" id="530515at2"/>
<comment type="caution">
    <text evidence="1">The sequence shown here is derived from an EMBL/GenBank/DDBJ whole genome shotgun (WGS) entry which is preliminary data.</text>
</comment>
<dbReference type="AlphaFoldDB" id="A0A4Q7TY96"/>
<evidence type="ECO:0000313" key="1">
    <source>
        <dbReference type="EMBL" id="RZT66181.1"/>
    </source>
</evidence>
<sequence length="128" mass="13807">MSNRNTLSVADGAFVVIPRGMDRVWGFRKRITVPLDRIAEVGVEPHPQRVPTGWRGPGLDAFGKLSGTFHPSGERNYLNVSGAGPALMIRIDGGDPFDRLYLSVADADASCRLVCDAVKLWGAASPDE</sequence>
<name>A0A4Q7TY96_9MICO</name>
<organism evidence="1 2">
    <name type="scientific">Leucobacter luti</name>
    <dbReference type="NCBI Taxonomy" id="340320"/>
    <lineage>
        <taxon>Bacteria</taxon>
        <taxon>Bacillati</taxon>
        <taxon>Actinomycetota</taxon>
        <taxon>Actinomycetes</taxon>
        <taxon>Micrococcales</taxon>
        <taxon>Microbacteriaceae</taxon>
        <taxon>Leucobacter</taxon>
    </lineage>
</organism>
<keyword evidence="2" id="KW-1185">Reference proteome</keyword>
<accession>A0A4Q7TY96</accession>
<dbReference type="RefSeq" id="WP_130453790.1">
    <property type="nucleotide sequence ID" value="NZ_QYAG01000001.1"/>
</dbReference>
<evidence type="ECO:0000313" key="2">
    <source>
        <dbReference type="Proteomes" id="UP000291832"/>
    </source>
</evidence>
<dbReference type="EMBL" id="SHKI01000004">
    <property type="protein sequence ID" value="RZT66181.1"/>
    <property type="molecule type" value="Genomic_DNA"/>
</dbReference>
<dbReference type="Proteomes" id="UP000291832">
    <property type="component" value="Unassembled WGS sequence"/>
</dbReference>
<gene>
    <name evidence="1" type="ORF">EV139_1610</name>
</gene>
<proteinExistence type="predicted"/>